<proteinExistence type="predicted"/>
<gene>
    <name evidence="1" type="ORF">BCV19_08150</name>
</gene>
<dbReference type="RefSeq" id="WP_017077817.1">
    <property type="nucleotide sequence ID" value="NZ_CAWNUF010000106.1"/>
</dbReference>
<evidence type="ECO:0000313" key="2">
    <source>
        <dbReference type="Proteomes" id="UP000235405"/>
    </source>
</evidence>
<comment type="caution">
    <text evidence="1">The sequence shown here is derived from an EMBL/GenBank/DDBJ whole genome shotgun (WGS) entry which is preliminary data.</text>
</comment>
<dbReference type="Proteomes" id="UP000235405">
    <property type="component" value="Unassembled WGS sequence"/>
</dbReference>
<accession>A0A2N7PBQ7</accession>
<evidence type="ECO:0000313" key="1">
    <source>
        <dbReference type="EMBL" id="PMF21649.1"/>
    </source>
</evidence>
<sequence length="136" mass="15278">MKKLLLSTIGLVMVAGCQSTPVQNEETTIADVLKTSVNAINKIAPQMVDSETRIDSSYALENKLVYKYTLINYSVDDFDTEKVQEIITKQVTGFVCTSPGMEYFIDNAIDISYRYYDKDSKYITEANVETADCSKI</sequence>
<dbReference type="PROSITE" id="PS51257">
    <property type="entry name" value="PROKAR_LIPOPROTEIN"/>
    <property type="match status" value="1"/>
</dbReference>
<protein>
    <submittedName>
        <fullName evidence="1">Uncharacterized protein</fullName>
    </submittedName>
</protein>
<organism evidence="1 2">
    <name type="scientific">Vibrio splendidus</name>
    <dbReference type="NCBI Taxonomy" id="29497"/>
    <lineage>
        <taxon>Bacteria</taxon>
        <taxon>Pseudomonadati</taxon>
        <taxon>Pseudomonadota</taxon>
        <taxon>Gammaproteobacteria</taxon>
        <taxon>Vibrionales</taxon>
        <taxon>Vibrionaceae</taxon>
        <taxon>Vibrio</taxon>
    </lineage>
</organism>
<dbReference type="AlphaFoldDB" id="A0A2N7PBQ7"/>
<reference evidence="2" key="1">
    <citation type="submission" date="2016-07" db="EMBL/GenBank/DDBJ databases">
        <title>Nontailed viruses are major unrecognized killers of bacteria in the ocean.</title>
        <authorList>
            <person name="Kauffman K."/>
            <person name="Hussain F."/>
            <person name="Yang J."/>
            <person name="Arevalo P."/>
            <person name="Brown J."/>
            <person name="Cutler M."/>
            <person name="Kelly L."/>
            <person name="Polz M.F."/>
        </authorList>
    </citation>
    <scope>NUCLEOTIDE SEQUENCE [LARGE SCALE GENOMIC DNA]</scope>
    <source>
        <strain evidence="2">10N.286.54.F3</strain>
    </source>
</reference>
<dbReference type="Gene3D" id="3.30.300.250">
    <property type="match status" value="1"/>
</dbReference>
<name>A0A2N7PBQ7_VIBSP</name>
<dbReference type="EMBL" id="MCSW01000168">
    <property type="protein sequence ID" value="PMF21649.1"/>
    <property type="molecule type" value="Genomic_DNA"/>
</dbReference>